<evidence type="ECO:0008006" key="4">
    <source>
        <dbReference type="Google" id="ProtNLM"/>
    </source>
</evidence>
<evidence type="ECO:0000313" key="2">
    <source>
        <dbReference type="EMBL" id="CAA2981371.1"/>
    </source>
</evidence>
<evidence type="ECO:0000313" key="3">
    <source>
        <dbReference type="Proteomes" id="UP000594638"/>
    </source>
</evidence>
<proteinExistence type="predicted"/>
<dbReference type="Gene3D" id="4.10.60.10">
    <property type="entry name" value="Zinc finger, CCHC-type"/>
    <property type="match status" value="1"/>
</dbReference>
<keyword evidence="3" id="KW-1185">Reference proteome</keyword>
<evidence type="ECO:0000256" key="1">
    <source>
        <dbReference type="SAM" id="MobiDB-lite"/>
    </source>
</evidence>
<comment type="caution">
    <text evidence="2">The sequence shown here is derived from an EMBL/GenBank/DDBJ whole genome shotgun (WGS) entry which is preliminary data.</text>
</comment>
<dbReference type="AlphaFoldDB" id="A0A8S0RPY8"/>
<protein>
    <recommendedName>
        <fullName evidence="4">CCHC-type domain-containing protein</fullName>
    </recommendedName>
</protein>
<dbReference type="OrthoDB" id="785668at2759"/>
<reference evidence="2 3" key="1">
    <citation type="submission" date="2019-12" db="EMBL/GenBank/DDBJ databases">
        <authorList>
            <person name="Alioto T."/>
            <person name="Alioto T."/>
            <person name="Gomez Garrido J."/>
        </authorList>
    </citation>
    <scope>NUCLEOTIDE SEQUENCE [LARGE SCALE GENOMIC DNA]</scope>
</reference>
<name>A0A8S0RPY8_OLEEU</name>
<gene>
    <name evidence="2" type="ORF">OLEA9_A026450</name>
</gene>
<dbReference type="Proteomes" id="UP000594638">
    <property type="component" value="Unassembled WGS sequence"/>
</dbReference>
<accession>A0A8S0RPY8</accession>
<feature type="region of interest" description="Disordered" evidence="1">
    <location>
        <begin position="35"/>
        <end position="77"/>
    </location>
</feature>
<dbReference type="EMBL" id="CACTIH010003669">
    <property type="protein sequence ID" value="CAA2981371.1"/>
    <property type="molecule type" value="Genomic_DNA"/>
</dbReference>
<sequence>MQNIWTLQEAINMVMKAEIMESDKRMVSYIRPLPIESSSSTPLDKGKAPQQAPGNPNRCKVDNNGRFGNRSQTQEAPQITNRYAKPTGEICYRCQKPGHRSNNYPERKHVNFVEPEAIDEEDEYAGVEFAMEEGVERLTLVSYLLVMESIKRQEATQEENGEETCGVVDGG</sequence>
<dbReference type="Gramene" id="OE9A026450T1">
    <property type="protein sequence ID" value="OE9A026450C1"/>
    <property type="gene ID" value="OE9A026450"/>
</dbReference>
<organism evidence="2 3">
    <name type="scientific">Olea europaea subsp. europaea</name>
    <dbReference type="NCBI Taxonomy" id="158383"/>
    <lineage>
        <taxon>Eukaryota</taxon>
        <taxon>Viridiplantae</taxon>
        <taxon>Streptophyta</taxon>
        <taxon>Embryophyta</taxon>
        <taxon>Tracheophyta</taxon>
        <taxon>Spermatophyta</taxon>
        <taxon>Magnoliopsida</taxon>
        <taxon>eudicotyledons</taxon>
        <taxon>Gunneridae</taxon>
        <taxon>Pentapetalae</taxon>
        <taxon>asterids</taxon>
        <taxon>lamiids</taxon>
        <taxon>Lamiales</taxon>
        <taxon>Oleaceae</taxon>
        <taxon>Oleeae</taxon>
        <taxon>Olea</taxon>
    </lineage>
</organism>